<evidence type="ECO:0000256" key="1">
    <source>
        <dbReference type="SAM" id="MobiDB-lite"/>
    </source>
</evidence>
<dbReference type="Proteomes" id="UP001189429">
    <property type="component" value="Unassembled WGS sequence"/>
</dbReference>
<feature type="region of interest" description="Disordered" evidence="1">
    <location>
        <begin position="1057"/>
        <end position="1096"/>
    </location>
</feature>
<accession>A0ABN9TNH7</accession>
<organism evidence="2 3">
    <name type="scientific">Prorocentrum cordatum</name>
    <dbReference type="NCBI Taxonomy" id="2364126"/>
    <lineage>
        <taxon>Eukaryota</taxon>
        <taxon>Sar</taxon>
        <taxon>Alveolata</taxon>
        <taxon>Dinophyceae</taxon>
        <taxon>Prorocentrales</taxon>
        <taxon>Prorocentraceae</taxon>
        <taxon>Prorocentrum</taxon>
    </lineage>
</organism>
<evidence type="ECO:0000313" key="3">
    <source>
        <dbReference type="Proteomes" id="UP001189429"/>
    </source>
</evidence>
<feature type="region of interest" description="Disordered" evidence="1">
    <location>
        <begin position="17"/>
        <end position="37"/>
    </location>
</feature>
<sequence>MAAAAARCILQEEVGEPRAAPAAGARPPAAAAEERPAAAPAASKAGLQLDPVEQIRYGELQFHSHLGSGEFGQAPRAAPCMILTATYTLWEAAKLVWLSLSPIATSAPACAVQSSYLGSPYVFSLVTLLIEILVGELSCPPLLAVVPCDLEGGPIRDQVLGPPSQWGRIFEFGQLPRPAQYERARAADRAQNLRRLIPALDGDVVAEALVVADPGAAPVDGTRAPDGPCALPPPTPVVRPEDAVALKAGGDLGLNFGVGRLPAPFRRWYDISGSAAVGLERPTSEGWVLSGESCSLLQDGVVKMNSDRDGTSSGHGDGEDEQEFDARILEISRERPSQRFKDFKVAVDLTSEMAWDSGPLAGPRTTKWCLQFILKTNASSQPDIVSLPDVGGLADGEQVLSGAMRDLILQMHRAGLVTLRPERPAAVGIFFVAKKGGRLRAILGAREVNVLFAEPAHARLPAPVSWASVEIGVAGDLVLSQMDVDSAFYRCKAPPGVSDWFALPRAMATAGALRAAAPAAACLLDKKQALDVTGANFGAVIYAGNAGIAGTGDGVISGAELDHGLPGAQFIGVTLGRVSGRISVGHRRCWKVRLAIQGILDEAFCSGELLRHIVDRFTWPWSTVVAASDSDGANATDNGGFGIASRGYQLDIARGCGRQSERWRFAVEGAAEARQRALDDEKADASQPDPARDCPLDELAPELFDIRRGDIGDFSRDWGAESRAALQSAVEALARTSDGEAVVGEFDDGGWHPTGWAHAVGSPDGGFGGCTAPTLSSANRATQNPKILTARSLPMPAGMPVTVEGQDRASQPRALRARRWRREHFSKATQARQFGQFFLEAIRGARPSARMRDRCARDFQRWASDNRLPLNTSADASTVVLEQGPDALAAPTRAKDSDESLLLASIELTYLYPRFITLMKRASHDVVRSFGYRKFSSPFKMFAEVAGLGQTNLHPYMMRHGGACDDALHQARSLEAIMRRGRWAADTSVKRCVPAPPGAVGKRGSMTLLKWEGVDGEESWIRDVEMTNHLQADMSSEFAPEPALEDGGVWDFSGDAPTFATPTGPQPEAVPIGLLSAGGGGHLPEARPRAELGRAS</sequence>
<feature type="region of interest" description="Disordered" evidence="1">
    <location>
        <begin position="676"/>
        <end position="696"/>
    </location>
</feature>
<keyword evidence="3" id="KW-1185">Reference proteome</keyword>
<feature type="compositionally biased region" description="Basic and acidic residues" evidence="1">
    <location>
        <begin position="676"/>
        <end position="695"/>
    </location>
</feature>
<comment type="caution">
    <text evidence="2">The sequence shown here is derived from an EMBL/GenBank/DDBJ whole genome shotgun (WGS) entry which is preliminary data.</text>
</comment>
<name>A0ABN9TNH7_9DINO</name>
<reference evidence="2" key="1">
    <citation type="submission" date="2023-10" db="EMBL/GenBank/DDBJ databases">
        <authorList>
            <person name="Chen Y."/>
            <person name="Shah S."/>
            <person name="Dougan E. K."/>
            <person name="Thang M."/>
            <person name="Chan C."/>
        </authorList>
    </citation>
    <scope>NUCLEOTIDE SEQUENCE [LARGE SCALE GENOMIC DNA]</scope>
</reference>
<protein>
    <submittedName>
        <fullName evidence="2">Uncharacterized protein</fullName>
    </submittedName>
</protein>
<dbReference type="EMBL" id="CAUYUJ010014916">
    <property type="protein sequence ID" value="CAK0847616.1"/>
    <property type="molecule type" value="Genomic_DNA"/>
</dbReference>
<feature type="compositionally biased region" description="Basic and acidic residues" evidence="1">
    <location>
        <begin position="1084"/>
        <end position="1096"/>
    </location>
</feature>
<gene>
    <name evidence="2" type="ORF">PCOR1329_LOCUS40784</name>
</gene>
<proteinExistence type="predicted"/>
<evidence type="ECO:0000313" key="2">
    <source>
        <dbReference type="EMBL" id="CAK0847616.1"/>
    </source>
</evidence>